<name>A0ABY9XQH9_9FLAO</name>
<dbReference type="RefSeq" id="WP_415864895.1">
    <property type="nucleotide sequence ID" value="NZ_CP134537.1"/>
</dbReference>
<gene>
    <name evidence="1" type="ORF">RHP51_13355</name>
</gene>
<protein>
    <submittedName>
        <fullName evidence="1">Uncharacterized protein</fullName>
    </submittedName>
</protein>
<proteinExistence type="predicted"/>
<reference evidence="1 2" key="1">
    <citation type="submission" date="2023-09" db="EMBL/GenBank/DDBJ databases">
        <title>Thalassobella suaedae gen. nov., sp. nov., a marine bacterium of the family Flavobacteriaceae isolated from a halophyte Suaeda japonica.</title>
        <authorList>
            <person name="Lee S.Y."/>
            <person name="Hwang C.Y."/>
        </authorList>
    </citation>
    <scope>NUCLEOTIDE SEQUENCE [LARGE SCALE GENOMIC DNA]</scope>
    <source>
        <strain evidence="1 2">HL-DH14</strain>
    </source>
</reference>
<accession>A0ABY9XQH9</accession>
<evidence type="ECO:0000313" key="2">
    <source>
        <dbReference type="Proteomes" id="UP001302806"/>
    </source>
</evidence>
<dbReference type="Proteomes" id="UP001302806">
    <property type="component" value="Chromosome"/>
</dbReference>
<organism evidence="1 2">
    <name type="scientific">Thalassobellus suaedae</name>
    <dbReference type="NCBI Taxonomy" id="3074124"/>
    <lineage>
        <taxon>Bacteria</taxon>
        <taxon>Pseudomonadati</taxon>
        <taxon>Bacteroidota</taxon>
        <taxon>Flavobacteriia</taxon>
        <taxon>Flavobacteriales</taxon>
        <taxon>Flavobacteriaceae</taxon>
        <taxon>Thalassobellus</taxon>
    </lineage>
</organism>
<evidence type="ECO:0000313" key="1">
    <source>
        <dbReference type="EMBL" id="WNH08149.1"/>
    </source>
</evidence>
<dbReference type="EMBL" id="CP134537">
    <property type="protein sequence ID" value="WNH08149.1"/>
    <property type="molecule type" value="Genomic_DNA"/>
</dbReference>
<sequence length="253" mass="26895">MKNYYLFIVALFVSAISFSQPLLVENFDYELSSGNLTNDSGDWVAHVAGSVAVGYSDDGLFMTDYPFDIGGSALITNVTPPTGDKESVNKTFSAVNSGTIYYSALVNLTSLGSGNSGFFLHFGDASGIRGRVFAIDNGAGKINFGITSLGTPDYINTPYDLDTTYLIVVSYNIESFVSNLYVFEAGDPKPIDVPLSPDATQASGNGTISVSAISIRQSDMGYAGTIDGLRVATEWENIMIDIALSDGTQVVQV</sequence>